<keyword evidence="3" id="KW-1185">Reference proteome</keyword>
<evidence type="ECO:0000313" key="2">
    <source>
        <dbReference type="EMBL" id="KAH8690749.1"/>
    </source>
</evidence>
<evidence type="ECO:0000256" key="1">
    <source>
        <dbReference type="ARBA" id="ARBA00006484"/>
    </source>
</evidence>
<dbReference type="EMBL" id="JAJTJA010000013">
    <property type="protein sequence ID" value="KAH8690749.1"/>
    <property type="molecule type" value="Genomic_DNA"/>
</dbReference>
<reference evidence="2" key="1">
    <citation type="submission" date="2021-12" db="EMBL/GenBank/DDBJ databases">
        <title>Convergent genome expansion in fungi linked to evolution of root-endophyte symbiosis.</title>
        <authorList>
            <consortium name="DOE Joint Genome Institute"/>
            <person name="Ke Y.-H."/>
            <person name="Bonito G."/>
            <person name="Liao H.-L."/>
            <person name="Looney B."/>
            <person name="Rojas-Flechas A."/>
            <person name="Nash J."/>
            <person name="Hameed K."/>
            <person name="Schadt C."/>
            <person name="Martin F."/>
            <person name="Crous P.W."/>
            <person name="Miettinen O."/>
            <person name="Magnuson J.K."/>
            <person name="Labbe J."/>
            <person name="Jacobson D."/>
            <person name="Doktycz M.J."/>
            <person name="Veneault-Fourrey C."/>
            <person name="Kuo A."/>
            <person name="Mondo S."/>
            <person name="Calhoun S."/>
            <person name="Riley R."/>
            <person name="Ohm R."/>
            <person name="LaButti K."/>
            <person name="Andreopoulos B."/>
            <person name="Pangilinan J."/>
            <person name="Nolan M."/>
            <person name="Tritt A."/>
            <person name="Clum A."/>
            <person name="Lipzen A."/>
            <person name="Daum C."/>
            <person name="Barry K."/>
            <person name="Grigoriev I.V."/>
            <person name="Vilgalys R."/>
        </authorList>
    </citation>
    <scope>NUCLEOTIDE SEQUENCE</scope>
    <source>
        <strain evidence="2">PMI_201</strain>
    </source>
</reference>
<protein>
    <recommendedName>
        <fullName evidence="4">NAD(P)-binding protein</fullName>
    </recommendedName>
</protein>
<dbReference type="InterPro" id="IPR002347">
    <property type="entry name" value="SDR_fam"/>
</dbReference>
<dbReference type="InterPro" id="IPR036291">
    <property type="entry name" value="NAD(P)-bd_dom_sf"/>
</dbReference>
<evidence type="ECO:0000313" key="3">
    <source>
        <dbReference type="Proteomes" id="UP001201262"/>
    </source>
</evidence>
<sequence length="249" mass="27228">MLVIVAVKYSILTMAPTIVLITGTTRGIGKGLLELYLKRPNHIIIVGNRDPSDPKSTILHDLPKAEGTTLDIVKIDSTSPTDAATAADALAAKFGHIDILIANSGIANLFPKFVEVTIEDIKPHIEVNYFGFIRLYQAFRLLLKKAKDPRWVTIGSSAAFLTNFGSHPNAAYGPTKAVQHWYTKAISFEDPWLNAFPVDPGWVQTDLGGPQAPLTVAFSTAKLLNVIDTSTRETHSGKMWSYDGSEVPW</sequence>
<dbReference type="PANTHER" id="PTHR43544">
    <property type="entry name" value="SHORT-CHAIN DEHYDROGENASE/REDUCTASE"/>
    <property type="match status" value="1"/>
</dbReference>
<dbReference type="Proteomes" id="UP001201262">
    <property type="component" value="Unassembled WGS sequence"/>
</dbReference>
<name>A0AAD4KF16_9EURO</name>
<proteinExistence type="inferred from homology"/>
<dbReference type="SUPFAM" id="SSF51735">
    <property type="entry name" value="NAD(P)-binding Rossmann-fold domains"/>
    <property type="match status" value="1"/>
</dbReference>
<dbReference type="GO" id="GO:0005737">
    <property type="term" value="C:cytoplasm"/>
    <property type="evidence" value="ECO:0007669"/>
    <property type="project" value="TreeGrafter"/>
</dbReference>
<dbReference type="PRINTS" id="PR00081">
    <property type="entry name" value="GDHRDH"/>
</dbReference>
<dbReference type="Gene3D" id="3.40.50.720">
    <property type="entry name" value="NAD(P)-binding Rossmann-like Domain"/>
    <property type="match status" value="1"/>
</dbReference>
<gene>
    <name evidence="2" type="ORF">BGW36DRAFT_389259</name>
</gene>
<dbReference type="GeneID" id="70247609"/>
<dbReference type="AlphaFoldDB" id="A0AAD4KF16"/>
<evidence type="ECO:0008006" key="4">
    <source>
        <dbReference type="Google" id="ProtNLM"/>
    </source>
</evidence>
<dbReference type="Pfam" id="PF00106">
    <property type="entry name" value="adh_short"/>
    <property type="match status" value="1"/>
</dbReference>
<dbReference type="PANTHER" id="PTHR43544:SF26">
    <property type="entry name" value="SHORT CHAIN DEHYDROGENASE_REDUCTASE FAMILY OXIDOREDUCTASE (JCVI)"/>
    <property type="match status" value="1"/>
</dbReference>
<organism evidence="2 3">
    <name type="scientific">Talaromyces proteolyticus</name>
    <dbReference type="NCBI Taxonomy" id="1131652"/>
    <lineage>
        <taxon>Eukaryota</taxon>
        <taxon>Fungi</taxon>
        <taxon>Dikarya</taxon>
        <taxon>Ascomycota</taxon>
        <taxon>Pezizomycotina</taxon>
        <taxon>Eurotiomycetes</taxon>
        <taxon>Eurotiomycetidae</taxon>
        <taxon>Eurotiales</taxon>
        <taxon>Trichocomaceae</taxon>
        <taxon>Talaromyces</taxon>
        <taxon>Talaromyces sect. Bacilispori</taxon>
    </lineage>
</organism>
<dbReference type="GO" id="GO:0016491">
    <property type="term" value="F:oxidoreductase activity"/>
    <property type="evidence" value="ECO:0007669"/>
    <property type="project" value="TreeGrafter"/>
</dbReference>
<comment type="caution">
    <text evidence="2">The sequence shown here is derived from an EMBL/GenBank/DDBJ whole genome shotgun (WGS) entry which is preliminary data.</text>
</comment>
<dbReference type="RefSeq" id="XP_046066945.1">
    <property type="nucleotide sequence ID" value="XM_046217322.1"/>
</dbReference>
<comment type="similarity">
    <text evidence="1">Belongs to the short-chain dehydrogenases/reductases (SDR) family.</text>
</comment>
<dbReference type="InterPro" id="IPR051468">
    <property type="entry name" value="Fungal_SecMetab_SDRs"/>
</dbReference>
<accession>A0AAD4KF16</accession>